<evidence type="ECO:0000256" key="1">
    <source>
        <dbReference type="SAM" id="MobiDB-lite"/>
    </source>
</evidence>
<evidence type="ECO:0000313" key="2">
    <source>
        <dbReference type="EMBL" id="GAQ93246.1"/>
    </source>
</evidence>
<reference evidence="2 3" key="1">
    <citation type="journal article" date="2014" name="Nat. Commun.">
        <title>Klebsormidium flaccidum genome reveals primary factors for plant terrestrial adaptation.</title>
        <authorList>
            <person name="Hori K."/>
            <person name="Maruyama F."/>
            <person name="Fujisawa T."/>
            <person name="Togashi T."/>
            <person name="Yamamoto N."/>
            <person name="Seo M."/>
            <person name="Sato S."/>
            <person name="Yamada T."/>
            <person name="Mori H."/>
            <person name="Tajima N."/>
            <person name="Moriyama T."/>
            <person name="Ikeuchi M."/>
            <person name="Watanabe M."/>
            <person name="Wada H."/>
            <person name="Kobayashi K."/>
            <person name="Saito M."/>
            <person name="Masuda T."/>
            <person name="Sasaki-Sekimoto Y."/>
            <person name="Mashiguchi K."/>
            <person name="Awai K."/>
            <person name="Shimojima M."/>
            <person name="Masuda S."/>
            <person name="Iwai M."/>
            <person name="Nobusawa T."/>
            <person name="Narise T."/>
            <person name="Kondo S."/>
            <person name="Saito H."/>
            <person name="Sato R."/>
            <person name="Murakawa M."/>
            <person name="Ihara Y."/>
            <person name="Oshima-Yamada Y."/>
            <person name="Ohtaka K."/>
            <person name="Satoh M."/>
            <person name="Sonobe K."/>
            <person name="Ishii M."/>
            <person name="Ohtani R."/>
            <person name="Kanamori-Sato M."/>
            <person name="Honoki R."/>
            <person name="Miyazaki D."/>
            <person name="Mochizuki H."/>
            <person name="Umetsu J."/>
            <person name="Higashi K."/>
            <person name="Shibata D."/>
            <person name="Kamiya Y."/>
            <person name="Sato N."/>
            <person name="Nakamura Y."/>
            <person name="Tabata S."/>
            <person name="Ida S."/>
            <person name="Kurokawa K."/>
            <person name="Ohta H."/>
        </authorList>
    </citation>
    <scope>NUCLEOTIDE SEQUENCE [LARGE SCALE GENOMIC DNA]</scope>
    <source>
        <strain evidence="2 3">NIES-2285</strain>
    </source>
</reference>
<name>A0A1Y1IWG2_KLENI</name>
<keyword evidence="3" id="KW-1185">Reference proteome</keyword>
<feature type="compositionally biased region" description="Basic and acidic residues" evidence="1">
    <location>
        <begin position="149"/>
        <end position="165"/>
    </location>
</feature>
<gene>
    <name evidence="2" type="ORF">KFL_013840030</name>
</gene>
<protein>
    <submittedName>
        <fullName evidence="2">Uncharacterized protein</fullName>
    </submittedName>
</protein>
<dbReference type="EMBL" id="DF238333">
    <property type="protein sequence ID" value="GAQ93246.1"/>
    <property type="molecule type" value="Genomic_DNA"/>
</dbReference>
<feature type="region of interest" description="Disordered" evidence="1">
    <location>
        <begin position="149"/>
        <end position="212"/>
    </location>
</feature>
<dbReference type="OrthoDB" id="9398000at2759"/>
<dbReference type="Proteomes" id="UP000054558">
    <property type="component" value="Unassembled WGS sequence"/>
</dbReference>
<feature type="compositionally biased region" description="Acidic residues" evidence="1">
    <location>
        <begin position="194"/>
        <end position="205"/>
    </location>
</feature>
<proteinExistence type="predicted"/>
<accession>A0A1Y1IWG2</accession>
<organism evidence="2 3">
    <name type="scientific">Klebsormidium nitens</name>
    <name type="common">Green alga</name>
    <name type="synonym">Ulothrix nitens</name>
    <dbReference type="NCBI Taxonomy" id="105231"/>
    <lineage>
        <taxon>Eukaryota</taxon>
        <taxon>Viridiplantae</taxon>
        <taxon>Streptophyta</taxon>
        <taxon>Klebsormidiophyceae</taxon>
        <taxon>Klebsormidiales</taxon>
        <taxon>Klebsormidiaceae</taxon>
        <taxon>Klebsormidium</taxon>
    </lineage>
</organism>
<sequence>MTRRNASASSLTAMESFAVLLESCEGDAYHALHDHFREPLEKAIKERTKIDDKNKANEQKLIKAWHDKPRSRSRREVVEKAVFALKPELRRAVEHQTLSWGEDELTLAKLEKTCRQIEEALYTRELGRAPKPKEGRDPGAVCAHCGRKDSHKSHECWEKFPEKRPEKWKKRGENATTPAGNPREKPKNAYAAQDVEEDSEEEDDQWSPFMAW</sequence>
<evidence type="ECO:0000313" key="3">
    <source>
        <dbReference type="Proteomes" id="UP000054558"/>
    </source>
</evidence>
<dbReference type="AlphaFoldDB" id="A0A1Y1IWG2"/>